<dbReference type="InterPro" id="IPR020846">
    <property type="entry name" value="MFS_dom"/>
</dbReference>
<dbReference type="Proteomes" id="UP000050580">
    <property type="component" value="Unassembled WGS sequence"/>
</dbReference>
<dbReference type="InterPro" id="IPR011701">
    <property type="entry name" value="MFS"/>
</dbReference>
<evidence type="ECO:0000256" key="2">
    <source>
        <dbReference type="ARBA" id="ARBA00022989"/>
    </source>
</evidence>
<protein>
    <recommendedName>
        <fullName evidence="5">Major facilitator superfamily (MFS) profile domain-containing protein</fullName>
    </recommendedName>
</protein>
<dbReference type="InterPro" id="IPR036259">
    <property type="entry name" value="MFS_trans_sf"/>
</dbReference>
<feature type="transmembrane region" description="Helical" evidence="4">
    <location>
        <begin position="172"/>
        <end position="192"/>
    </location>
</feature>
<sequence>MTTSTFRLTPLLIAALLGTMAMMAYVAIIGPVVRQLGVPELVAGVSMAIGGVFWMLLARPWGRLSDRMGRKPILLAGLSAFALAYAVLALYVDMALRTALPALLTMGMLVGTRALIGAFYAAVPPTAAAAIADNIAPLERQQAMAKLGSATALGMVAGPAIVSTVSAHGLQWGFYATALLPMLGSLILLLWLPWQPAPRHGTTSASTQRPAALKLFDPRLRLAMATALTAMMTVSIAQVSIGFFAMDRLSLDADTGARVAGHVLTSVGVALILAQQCVIRLPGIALERWIVAGASIAALGYAGTYFVGSALMLTLTNSIGAFGMGFVFPSFQAMAANAVEPHEQGAAAGSASAAQGLGMVIGPIVGTLLYTIAPGIPYAFMALTMTALAIAVPLHSRRPAH</sequence>
<dbReference type="PANTHER" id="PTHR23546">
    <property type="entry name" value="TRANSPORT PROTEIN"/>
    <property type="match status" value="1"/>
</dbReference>
<evidence type="ECO:0000313" key="7">
    <source>
        <dbReference type="Proteomes" id="UP000050580"/>
    </source>
</evidence>
<evidence type="ECO:0000256" key="4">
    <source>
        <dbReference type="SAM" id="Phobius"/>
    </source>
</evidence>
<feature type="transmembrane region" description="Helical" evidence="4">
    <location>
        <begin position="41"/>
        <end position="61"/>
    </location>
</feature>
<feature type="transmembrane region" description="Helical" evidence="4">
    <location>
        <begin position="98"/>
        <end position="123"/>
    </location>
</feature>
<evidence type="ECO:0000259" key="5">
    <source>
        <dbReference type="PROSITE" id="PS50850"/>
    </source>
</evidence>
<feature type="transmembrane region" description="Helical" evidence="4">
    <location>
        <begin position="12"/>
        <end position="29"/>
    </location>
</feature>
<dbReference type="OrthoDB" id="65739at2"/>
<organism evidence="6 7">
    <name type="scientific">Lampropedia cohaerens</name>
    <dbReference type="NCBI Taxonomy" id="1610491"/>
    <lineage>
        <taxon>Bacteria</taxon>
        <taxon>Pseudomonadati</taxon>
        <taxon>Pseudomonadota</taxon>
        <taxon>Betaproteobacteria</taxon>
        <taxon>Burkholderiales</taxon>
        <taxon>Comamonadaceae</taxon>
        <taxon>Lampropedia</taxon>
    </lineage>
</organism>
<evidence type="ECO:0000256" key="1">
    <source>
        <dbReference type="ARBA" id="ARBA00022692"/>
    </source>
</evidence>
<dbReference type="PANTHER" id="PTHR23546:SF1">
    <property type="entry name" value="MEMBRANE PROTEIN"/>
    <property type="match status" value="1"/>
</dbReference>
<keyword evidence="7" id="KW-1185">Reference proteome</keyword>
<feature type="transmembrane region" description="Helical" evidence="4">
    <location>
        <begin position="257"/>
        <end position="278"/>
    </location>
</feature>
<gene>
    <name evidence="6" type="ORF">AAV94_10975</name>
</gene>
<dbReference type="PROSITE" id="PS50850">
    <property type="entry name" value="MFS"/>
    <property type="match status" value="1"/>
</dbReference>
<feature type="domain" description="Major facilitator superfamily (MFS) profile" evidence="5">
    <location>
        <begin position="7"/>
        <end position="399"/>
    </location>
</feature>
<accession>A0A0U1PXW1</accession>
<reference evidence="6 7" key="1">
    <citation type="submission" date="2015-05" db="EMBL/GenBank/DDBJ databases">
        <title>Draft genome sequence of Lampropedia sp. CT6, isolated from the microbial mat of a hot water spring, located at Manikaran, India.</title>
        <authorList>
            <person name="Tripathi C."/>
            <person name="Rani P."/>
            <person name="Mahato N.K."/>
            <person name="Lal R."/>
        </authorList>
    </citation>
    <scope>NUCLEOTIDE SEQUENCE [LARGE SCALE GENOMIC DNA]</scope>
    <source>
        <strain evidence="6 7">CT6</strain>
    </source>
</reference>
<dbReference type="EMBL" id="LBNQ01000033">
    <property type="protein sequence ID" value="KKW67359.1"/>
    <property type="molecule type" value="Genomic_DNA"/>
</dbReference>
<proteinExistence type="predicted"/>
<dbReference type="SUPFAM" id="SSF103473">
    <property type="entry name" value="MFS general substrate transporter"/>
    <property type="match status" value="1"/>
</dbReference>
<feature type="transmembrane region" description="Helical" evidence="4">
    <location>
        <begin position="73"/>
        <end position="92"/>
    </location>
</feature>
<keyword evidence="1 4" id="KW-0812">Transmembrane</keyword>
<evidence type="ECO:0000313" key="6">
    <source>
        <dbReference type="EMBL" id="KKW67359.1"/>
    </source>
</evidence>
<keyword evidence="2 4" id="KW-1133">Transmembrane helix</keyword>
<feature type="transmembrane region" description="Helical" evidence="4">
    <location>
        <begin position="319"/>
        <end position="339"/>
    </location>
</feature>
<dbReference type="GO" id="GO:0022857">
    <property type="term" value="F:transmembrane transporter activity"/>
    <property type="evidence" value="ECO:0007669"/>
    <property type="project" value="InterPro"/>
</dbReference>
<dbReference type="PATRIC" id="fig|1610491.3.peg.2332"/>
<comment type="caution">
    <text evidence="6">The sequence shown here is derived from an EMBL/GenBank/DDBJ whole genome shotgun (WGS) entry which is preliminary data.</text>
</comment>
<feature type="transmembrane region" description="Helical" evidence="4">
    <location>
        <begin position="290"/>
        <end position="313"/>
    </location>
</feature>
<evidence type="ECO:0000256" key="3">
    <source>
        <dbReference type="ARBA" id="ARBA00023136"/>
    </source>
</evidence>
<feature type="transmembrane region" description="Helical" evidence="4">
    <location>
        <begin position="222"/>
        <end position="245"/>
    </location>
</feature>
<feature type="transmembrane region" description="Helical" evidence="4">
    <location>
        <begin position="144"/>
        <end position="166"/>
    </location>
</feature>
<dbReference type="AlphaFoldDB" id="A0A0U1PXW1"/>
<keyword evidence="3 4" id="KW-0472">Membrane</keyword>
<name>A0A0U1PXW1_9BURK</name>
<dbReference type="Gene3D" id="1.20.1250.20">
    <property type="entry name" value="MFS general substrate transporter like domains"/>
    <property type="match status" value="1"/>
</dbReference>
<dbReference type="Pfam" id="PF07690">
    <property type="entry name" value="MFS_1"/>
    <property type="match status" value="2"/>
</dbReference>